<dbReference type="Gene3D" id="3.90.180.10">
    <property type="entry name" value="Medium-chain alcohol dehydrogenases, catalytic domain"/>
    <property type="match status" value="1"/>
</dbReference>
<gene>
    <name evidence="1" type="ORF">ORV05_02170</name>
</gene>
<dbReference type="InterPro" id="IPR011032">
    <property type="entry name" value="GroES-like_sf"/>
</dbReference>
<reference evidence="1" key="1">
    <citation type="submission" date="2022-11" db="EMBL/GenBank/DDBJ databases">
        <authorList>
            <person name="Mo P."/>
        </authorList>
    </citation>
    <scope>NUCLEOTIDE SEQUENCE</scope>
    <source>
        <strain evidence="1">HUAS 11-8</strain>
    </source>
</reference>
<keyword evidence="2" id="KW-1185">Reference proteome</keyword>
<evidence type="ECO:0000313" key="1">
    <source>
        <dbReference type="EMBL" id="WAL66645.1"/>
    </source>
</evidence>
<dbReference type="SUPFAM" id="SSF50129">
    <property type="entry name" value="GroES-like"/>
    <property type="match status" value="1"/>
</dbReference>
<proteinExistence type="predicted"/>
<name>A0ABY7B2W6_9PSEU</name>
<sequence>MSACPPPKSPGWRPVNDIAGVVVRAAADGGSPAAGVRVAGYLPDGGGRAEYAAVATDRLSALSSEVDFAAAAAGTEVTERRLRGKAVFLVDDMSS</sequence>
<protein>
    <submittedName>
        <fullName evidence="1">Uncharacterized protein</fullName>
    </submittedName>
</protein>
<accession>A0ABY7B2W6</accession>
<dbReference type="EMBL" id="CP113836">
    <property type="protein sequence ID" value="WAL66645.1"/>
    <property type="molecule type" value="Genomic_DNA"/>
</dbReference>
<dbReference type="RefSeq" id="WP_268756777.1">
    <property type="nucleotide sequence ID" value="NZ_CP113836.1"/>
</dbReference>
<evidence type="ECO:0000313" key="2">
    <source>
        <dbReference type="Proteomes" id="UP001163203"/>
    </source>
</evidence>
<dbReference type="Proteomes" id="UP001163203">
    <property type="component" value="Chromosome"/>
</dbReference>
<organism evidence="1 2">
    <name type="scientific">Amycolatopsis cynarae</name>
    <dbReference type="NCBI Taxonomy" id="2995223"/>
    <lineage>
        <taxon>Bacteria</taxon>
        <taxon>Bacillati</taxon>
        <taxon>Actinomycetota</taxon>
        <taxon>Actinomycetes</taxon>
        <taxon>Pseudonocardiales</taxon>
        <taxon>Pseudonocardiaceae</taxon>
        <taxon>Amycolatopsis</taxon>
    </lineage>
</organism>